<keyword evidence="1" id="KW-0472">Membrane</keyword>
<protein>
    <submittedName>
        <fullName evidence="2">Alpha/beta hydrolase</fullName>
    </submittedName>
</protein>
<dbReference type="Gene3D" id="3.40.50.1820">
    <property type="entry name" value="alpha/beta hydrolase"/>
    <property type="match status" value="1"/>
</dbReference>
<keyword evidence="3" id="KW-1185">Reference proteome</keyword>
<name>A0A316XEK6_9FLAO</name>
<proteinExistence type="predicted"/>
<gene>
    <name evidence="2" type="ORF">C1631_005055</name>
</gene>
<feature type="transmembrane region" description="Helical" evidence="1">
    <location>
        <begin position="39"/>
        <end position="68"/>
    </location>
</feature>
<dbReference type="SUPFAM" id="SSF53474">
    <property type="entry name" value="alpha/beta-Hydrolases"/>
    <property type="match status" value="1"/>
</dbReference>
<dbReference type="Proteomes" id="UP000236594">
    <property type="component" value="Unassembled WGS sequence"/>
</dbReference>
<evidence type="ECO:0000313" key="2">
    <source>
        <dbReference type="EMBL" id="PWN71984.1"/>
    </source>
</evidence>
<keyword evidence="1" id="KW-0812">Transmembrane</keyword>
<dbReference type="GO" id="GO:0016787">
    <property type="term" value="F:hydrolase activity"/>
    <property type="evidence" value="ECO:0007669"/>
    <property type="project" value="UniProtKB-KW"/>
</dbReference>
<evidence type="ECO:0000256" key="1">
    <source>
        <dbReference type="SAM" id="Phobius"/>
    </source>
</evidence>
<reference evidence="2 3" key="1">
    <citation type="submission" date="2018-04" db="EMBL/GenBank/DDBJ databases">
        <title>Draft Genome Sequence of Phosphate-Solubilizing Chryseobacterium sp. ISE14 that is a Biocontrol and Plant Growth-Promoting Rhizobacterium Isolated from Cucumber.</title>
        <authorList>
            <person name="Jeong J.-J."/>
            <person name="Sang M.K."/>
            <person name="Choi I.-G."/>
            <person name="Kim K.D."/>
        </authorList>
    </citation>
    <scope>NUCLEOTIDE SEQUENCE [LARGE SCALE GENOMIC DNA]</scope>
    <source>
        <strain evidence="2 3">ISE14</strain>
    </source>
</reference>
<organism evidence="2 3">
    <name type="scientific">Chryseobacterium phosphatilyticum</name>
    <dbReference type="NCBI Taxonomy" id="475075"/>
    <lineage>
        <taxon>Bacteria</taxon>
        <taxon>Pseudomonadati</taxon>
        <taxon>Bacteroidota</taxon>
        <taxon>Flavobacteriia</taxon>
        <taxon>Flavobacteriales</taxon>
        <taxon>Weeksellaceae</taxon>
        <taxon>Chryseobacterium group</taxon>
        <taxon>Chryseobacterium</taxon>
    </lineage>
</organism>
<keyword evidence="2" id="KW-0378">Hydrolase</keyword>
<accession>A0A316XEK6</accession>
<dbReference type="InterPro" id="IPR029058">
    <property type="entry name" value="AB_hydrolase_fold"/>
</dbReference>
<dbReference type="EMBL" id="PPED02000001">
    <property type="protein sequence ID" value="PWN71984.1"/>
    <property type="molecule type" value="Genomic_DNA"/>
</dbReference>
<evidence type="ECO:0000313" key="3">
    <source>
        <dbReference type="Proteomes" id="UP000236594"/>
    </source>
</evidence>
<keyword evidence="1" id="KW-1133">Transmembrane helix</keyword>
<dbReference type="AlphaFoldDB" id="A0A316XEK6"/>
<sequence>MKLFNSGSGSEASRAGIFYKHTKVFRRMNIRSIDLNTKFVFLFITYCTSMTPKHIFIIILALCSIVVYGQKSELKNKQYIFFLHNKFLEDHSADEAHPKYGIVEYEKVLHQLKDSSNVVLFEKRKPNTDPVVYARKIKKQMDRLMKKGVKAENITVVGTSQGGYIAQYISYYQKNPELKFVFIGASFKDDSLEKDPDFKLYGRILSITEKSDDGHVQLSEEQRFTRSDIKDFKEIELNTGLNHGFLFKALDAWILPTKEWINRK</sequence>
<comment type="caution">
    <text evidence="2">The sequence shown here is derived from an EMBL/GenBank/DDBJ whole genome shotgun (WGS) entry which is preliminary data.</text>
</comment>